<dbReference type="PANTHER" id="PTHR46481">
    <property type="entry name" value="ZINC FINGER BED DOMAIN-CONTAINING PROTEIN 4"/>
    <property type="match status" value="1"/>
</dbReference>
<dbReference type="GO" id="GO:0008270">
    <property type="term" value="F:zinc ion binding"/>
    <property type="evidence" value="ECO:0007669"/>
    <property type="project" value="UniProtKB-KW"/>
</dbReference>
<dbReference type="PANTHER" id="PTHR46481:SF10">
    <property type="entry name" value="ZINC FINGER BED DOMAIN-CONTAINING PROTEIN 39"/>
    <property type="match status" value="1"/>
</dbReference>
<dbReference type="EMBL" id="VUJU01010731">
    <property type="protein sequence ID" value="KAF0713252.1"/>
    <property type="molecule type" value="Genomic_DNA"/>
</dbReference>
<dbReference type="GO" id="GO:0005634">
    <property type="term" value="C:nucleus"/>
    <property type="evidence" value="ECO:0007669"/>
    <property type="project" value="UniProtKB-SubCell"/>
</dbReference>
<proteinExistence type="predicted"/>
<feature type="domain" description="Hermes trasposase DNA-binding" evidence="7">
    <location>
        <begin position="117"/>
        <end position="173"/>
    </location>
</feature>
<dbReference type="InterPro" id="IPR052035">
    <property type="entry name" value="ZnF_BED_domain_contain"/>
</dbReference>
<feature type="domain" description="HAT C-terminal dimerisation" evidence="6">
    <location>
        <begin position="579"/>
        <end position="643"/>
    </location>
</feature>
<dbReference type="GO" id="GO:0046983">
    <property type="term" value="F:protein dimerization activity"/>
    <property type="evidence" value="ECO:0007669"/>
    <property type="project" value="InterPro"/>
</dbReference>
<evidence type="ECO:0000313" key="8">
    <source>
        <dbReference type="EMBL" id="KAF0713252.1"/>
    </source>
</evidence>
<name>A0A6G0VYD1_APHCR</name>
<evidence type="ECO:0000256" key="4">
    <source>
        <dbReference type="ARBA" id="ARBA00022833"/>
    </source>
</evidence>
<dbReference type="Gene3D" id="1.10.10.1070">
    <property type="entry name" value="Zinc finger, BED domain-containing"/>
    <property type="match status" value="1"/>
</dbReference>
<evidence type="ECO:0000256" key="2">
    <source>
        <dbReference type="ARBA" id="ARBA00022723"/>
    </source>
</evidence>
<keyword evidence="3" id="KW-0863">Zinc-finger</keyword>
<dbReference type="InterPro" id="IPR008906">
    <property type="entry name" value="HATC_C_dom"/>
</dbReference>
<evidence type="ECO:0000256" key="5">
    <source>
        <dbReference type="ARBA" id="ARBA00023242"/>
    </source>
</evidence>
<dbReference type="SUPFAM" id="SSF140996">
    <property type="entry name" value="Hermes dimerisation domain"/>
    <property type="match status" value="1"/>
</dbReference>
<evidence type="ECO:0000313" key="9">
    <source>
        <dbReference type="Proteomes" id="UP000478052"/>
    </source>
</evidence>
<evidence type="ECO:0000256" key="3">
    <source>
        <dbReference type="ARBA" id="ARBA00022771"/>
    </source>
</evidence>
<reference evidence="8 9" key="1">
    <citation type="submission" date="2019-08" db="EMBL/GenBank/DDBJ databases">
        <title>Whole genome of Aphis craccivora.</title>
        <authorList>
            <person name="Voronova N.V."/>
            <person name="Shulinski R.S."/>
            <person name="Bandarenka Y.V."/>
            <person name="Zhorov D.G."/>
            <person name="Warner D."/>
        </authorList>
    </citation>
    <scope>NUCLEOTIDE SEQUENCE [LARGE SCALE GENOMIC DNA]</scope>
    <source>
        <strain evidence="8">180601</strain>
        <tissue evidence="8">Whole Body</tissue>
    </source>
</reference>
<dbReference type="InterPro" id="IPR012337">
    <property type="entry name" value="RNaseH-like_sf"/>
</dbReference>
<keyword evidence="2" id="KW-0479">Metal-binding</keyword>
<dbReference type="Pfam" id="PF10683">
    <property type="entry name" value="DBD_Tnp_Hermes"/>
    <property type="match status" value="1"/>
</dbReference>
<dbReference type="InterPro" id="IPR018473">
    <property type="entry name" value="Hermes_transposase_DNA-db"/>
</dbReference>
<keyword evidence="9" id="KW-1185">Reference proteome</keyword>
<dbReference type="SUPFAM" id="SSF53098">
    <property type="entry name" value="Ribonuclease H-like"/>
    <property type="match status" value="1"/>
</dbReference>
<dbReference type="Proteomes" id="UP000478052">
    <property type="component" value="Unassembled WGS sequence"/>
</dbReference>
<comment type="subcellular location">
    <subcellularLocation>
        <location evidence="1">Nucleus</location>
    </subcellularLocation>
</comment>
<keyword evidence="4" id="KW-0862">Zinc</keyword>
<evidence type="ECO:0000256" key="1">
    <source>
        <dbReference type="ARBA" id="ARBA00004123"/>
    </source>
</evidence>
<gene>
    <name evidence="8" type="ORF">FWK35_00037282</name>
</gene>
<comment type="caution">
    <text evidence="8">The sequence shown here is derived from an EMBL/GenBank/DDBJ whole genome shotgun (WGS) entry which is preliminary data.</text>
</comment>
<dbReference type="AlphaFoldDB" id="A0A6G0VYD1"/>
<dbReference type="OrthoDB" id="6629822at2759"/>
<evidence type="ECO:0000259" key="7">
    <source>
        <dbReference type="Pfam" id="PF10683"/>
    </source>
</evidence>
<dbReference type="Pfam" id="PF05699">
    <property type="entry name" value="Dimer_Tnp_hAT"/>
    <property type="match status" value="1"/>
</dbReference>
<feature type="non-terminal residue" evidence="8">
    <location>
        <position position="1"/>
    </location>
</feature>
<keyword evidence="5" id="KW-0539">Nucleus</keyword>
<accession>A0A6G0VYD1</accession>
<sequence length="657" mass="75574">RLLFIMSAVEQTTNVPVEGIESKSTIQKKLKSGDCKLLDKVDGKAEFWKCFYKVVFNNETEKETGFVCCTKRKTFMAYTYNTGSSHLSRHKCMLVPRKSKSSMLSFVTKKNKSLPNNVMNECKEKCIKFVCQDIHPMDIVSGPGFKDLASYLIKVGSQFGQIDVDDLLPHPTTISRNLIKNSDAKREQLFISIKPFLIANMVSATTDMWTDNYKKRSYIALTLHFIDNWKLKNYSVYTGQFPVDEKKTGENIKKCFKQFFVAWDMIPGEVNPLSKVIWVTDQGSNIKKALEQNTRVNCAAHMISNILKATFDNKFISGEDGKSVTVPIFKLIQASKALVGYMKRTGDNNKISKTLIQELEIRWNTRLLMLMSIEEQFQEIKDLYKEEPHRFYDIDIILLKKIIDFLKPFKHATDELEGDTYPTIHKVILYKAKLEKHLKSYLQVTTTNEYNITIHNNNDETEISCSVILNALAKHALSVVEEKFKIHQVHEFACFLWPKFKSLRMLPNESKIRITNEVSLALLKYELNRINAQEGADSLGTASHNEDFEEWEDNLSQSIPLNSLQEIQVYQNDISPKIDNVMLWWEQNNLKFPLLSQLAQKILGIPASSASSERCFSTAGRIIEKRRTNLKGETVDSLMFLHDYYKKQQLVSACPTE</sequence>
<evidence type="ECO:0000259" key="6">
    <source>
        <dbReference type="Pfam" id="PF05699"/>
    </source>
</evidence>
<protein>
    <submittedName>
        <fullName evidence="8">Zinc finger protein 618-like</fullName>
    </submittedName>
</protein>
<organism evidence="8 9">
    <name type="scientific">Aphis craccivora</name>
    <name type="common">Cowpea aphid</name>
    <dbReference type="NCBI Taxonomy" id="307492"/>
    <lineage>
        <taxon>Eukaryota</taxon>
        <taxon>Metazoa</taxon>
        <taxon>Ecdysozoa</taxon>
        <taxon>Arthropoda</taxon>
        <taxon>Hexapoda</taxon>
        <taxon>Insecta</taxon>
        <taxon>Pterygota</taxon>
        <taxon>Neoptera</taxon>
        <taxon>Paraneoptera</taxon>
        <taxon>Hemiptera</taxon>
        <taxon>Sternorrhyncha</taxon>
        <taxon>Aphidomorpha</taxon>
        <taxon>Aphidoidea</taxon>
        <taxon>Aphididae</taxon>
        <taxon>Aphidini</taxon>
        <taxon>Aphis</taxon>
        <taxon>Aphis</taxon>
    </lineage>
</organism>